<keyword evidence="3" id="KW-1185">Reference proteome</keyword>
<reference evidence="2 3" key="1">
    <citation type="journal article" date="2023" name="Elife">
        <title>Identification of key yeast species and microbe-microbe interactions impacting larval growth of Drosophila in the wild.</title>
        <authorList>
            <person name="Mure A."/>
            <person name="Sugiura Y."/>
            <person name="Maeda R."/>
            <person name="Honda K."/>
            <person name="Sakurai N."/>
            <person name="Takahashi Y."/>
            <person name="Watada M."/>
            <person name="Katoh T."/>
            <person name="Gotoh A."/>
            <person name="Gotoh Y."/>
            <person name="Taniguchi I."/>
            <person name="Nakamura K."/>
            <person name="Hayashi T."/>
            <person name="Katayama T."/>
            <person name="Uemura T."/>
            <person name="Hattori Y."/>
        </authorList>
    </citation>
    <scope>NUCLEOTIDE SEQUENCE [LARGE SCALE GENOMIC DNA]</scope>
    <source>
        <strain evidence="2 3">KH-74</strain>
    </source>
</reference>
<protein>
    <submittedName>
        <fullName evidence="2">Uncharacterized protein</fullName>
    </submittedName>
</protein>
<evidence type="ECO:0000313" key="3">
    <source>
        <dbReference type="Proteomes" id="UP001377567"/>
    </source>
</evidence>
<accession>A0AAV5S565</accession>
<dbReference type="AlphaFoldDB" id="A0AAV5S565"/>
<evidence type="ECO:0000313" key="2">
    <source>
        <dbReference type="EMBL" id="GMM58643.1"/>
    </source>
</evidence>
<gene>
    <name evidence="2" type="ORF">DAKH74_052600</name>
</gene>
<organism evidence="2 3">
    <name type="scientific">Maudiozyma humilis</name>
    <name type="common">Sour dough yeast</name>
    <name type="synonym">Kazachstania humilis</name>
    <dbReference type="NCBI Taxonomy" id="51915"/>
    <lineage>
        <taxon>Eukaryota</taxon>
        <taxon>Fungi</taxon>
        <taxon>Dikarya</taxon>
        <taxon>Ascomycota</taxon>
        <taxon>Saccharomycotina</taxon>
        <taxon>Saccharomycetes</taxon>
        <taxon>Saccharomycetales</taxon>
        <taxon>Saccharomycetaceae</taxon>
        <taxon>Maudiozyma</taxon>
    </lineage>
</organism>
<sequence length="74" mass="8574">MYRHDKTRQAYRYGRTKQTDNSTTHHGVPPNRFIGRVYRYVVALVTTTVEDFGVHGRAAEGMFYHANDVEPQTT</sequence>
<feature type="region of interest" description="Disordered" evidence="1">
    <location>
        <begin position="1"/>
        <end position="28"/>
    </location>
</feature>
<dbReference type="EMBL" id="BTGD01000025">
    <property type="protein sequence ID" value="GMM58643.1"/>
    <property type="molecule type" value="Genomic_DNA"/>
</dbReference>
<name>A0AAV5S565_MAUHU</name>
<evidence type="ECO:0000256" key="1">
    <source>
        <dbReference type="SAM" id="MobiDB-lite"/>
    </source>
</evidence>
<dbReference type="Proteomes" id="UP001377567">
    <property type="component" value="Unassembled WGS sequence"/>
</dbReference>
<comment type="caution">
    <text evidence="2">The sequence shown here is derived from an EMBL/GenBank/DDBJ whole genome shotgun (WGS) entry which is preliminary data.</text>
</comment>
<proteinExistence type="predicted"/>